<dbReference type="InterPro" id="IPR000086">
    <property type="entry name" value="NUDIX_hydrolase_dom"/>
</dbReference>
<dbReference type="GO" id="GO:0016787">
    <property type="term" value="F:hydrolase activity"/>
    <property type="evidence" value="ECO:0007669"/>
    <property type="project" value="UniProtKB-KW"/>
</dbReference>
<dbReference type="PROSITE" id="PS51462">
    <property type="entry name" value="NUDIX"/>
    <property type="match status" value="1"/>
</dbReference>
<dbReference type="SUPFAM" id="SSF55811">
    <property type="entry name" value="Nudix"/>
    <property type="match status" value="1"/>
</dbReference>
<protein>
    <submittedName>
        <fullName evidence="4">NUDIX hydrolase</fullName>
    </submittedName>
</protein>
<evidence type="ECO:0000313" key="5">
    <source>
        <dbReference type="Proteomes" id="UP001596445"/>
    </source>
</evidence>
<comment type="caution">
    <text evidence="4">The sequence shown here is derived from an EMBL/GenBank/DDBJ whole genome shotgun (WGS) entry which is preliminary data.</text>
</comment>
<accession>A0ABD5W7W4</accession>
<keyword evidence="5" id="KW-1185">Reference proteome</keyword>
<reference evidence="4 5" key="1">
    <citation type="journal article" date="2019" name="Int. J. Syst. Evol. Microbiol.">
        <title>The Global Catalogue of Microorganisms (GCM) 10K type strain sequencing project: providing services to taxonomists for standard genome sequencing and annotation.</title>
        <authorList>
            <consortium name="The Broad Institute Genomics Platform"/>
            <consortium name="The Broad Institute Genome Sequencing Center for Infectious Disease"/>
            <person name="Wu L."/>
            <person name="Ma J."/>
        </authorList>
    </citation>
    <scope>NUCLEOTIDE SEQUENCE [LARGE SCALE GENOMIC DNA]</scope>
    <source>
        <strain evidence="4 5">JCM 30072</strain>
    </source>
</reference>
<dbReference type="InterPro" id="IPR020084">
    <property type="entry name" value="NUDIX_hydrolase_CS"/>
</dbReference>
<dbReference type="RefSeq" id="WP_382185735.1">
    <property type="nucleotide sequence ID" value="NZ_JBHSZI010000001.1"/>
</dbReference>
<evidence type="ECO:0000259" key="3">
    <source>
        <dbReference type="PROSITE" id="PS51462"/>
    </source>
</evidence>
<keyword evidence="2 4" id="KW-0378">Hydrolase</keyword>
<organism evidence="4 5">
    <name type="scientific">Halovenus salina</name>
    <dbReference type="NCBI Taxonomy" id="1510225"/>
    <lineage>
        <taxon>Archaea</taxon>
        <taxon>Methanobacteriati</taxon>
        <taxon>Methanobacteriota</taxon>
        <taxon>Stenosarchaea group</taxon>
        <taxon>Halobacteria</taxon>
        <taxon>Halobacteriales</taxon>
        <taxon>Haloarculaceae</taxon>
        <taxon>Halovenus</taxon>
    </lineage>
</organism>
<evidence type="ECO:0000313" key="4">
    <source>
        <dbReference type="EMBL" id="MFC7058807.1"/>
    </source>
</evidence>
<dbReference type="Pfam" id="PF00293">
    <property type="entry name" value="NUDIX"/>
    <property type="match status" value="1"/>
</dbReference>
<name>A0ABD5W7W4_9EURY</name>
<gene>
    <name evidence="4" type="ORF">ACFQQG_12360</name>
</gene>
<dbReference type="EMBL" id="JBHSZI010000001">
    <property type="protein sequence ID" value="MFC7058807.1"/>
    <property type="molecule type" value="Genomic_DNA"/>
</dbReference>
<feature type="domain" description="Nudix hydrolase" evidence="3">
    <location>
        <begin position="18"/>
        <end position="145"/>
    </location>
</feature>
<evidence type="ECO:0000256" key="2">
    <source>
        <dbReference type="ARBA" id="ARBA00022801"/>
    </source>
</evidence>
<sequence>MGNARGSRSTTGVETVFRVRHGVKALVTTGTGVLLVKERHSDGDLFWTLPGGGRRTGESRIEALRREMREELGCGIVVTEHAPTTVYAHRSRGVVSLYHTFQCSLLSAVTPARCHGILESRWVSPAELPPATLPQVRTVLNSVCEESP</sequence>
<dbReference type="PANTHER" id="PTHR43046:SF14">
    <property type="entry name" value="MUTT_NUDIX FAMILY PROTEIN"/>
    <property type="match status" value="1"/>
</dbReference>
<dbReference type="PROSITE" id="PS00893">
    <property type="entry name" value="NUDIX_BOX"/>
    <property type="match status" value="1"/>
</dbReference>
<dbReference type="PANTHER" id="PTHR43046">
    <property type="entry name" value="GDP-MANNOSE MANNOSYL HYDROLASE"/>
    <property type="match status" value="1"/>
</dbReference>
<proteinExistence type="predicted"/>
<dbReference type="Proteomes" id="UP001596445">
    <property type="component" value="Unassembled WGS sequence"/>
</dbReference>
<dbReference type="Gene3D" id="3.90.79.10">
    <property type="entry name" value="Nucleoside Triphosphate Pyrophosphohydrolase"/>
    <property type="match status" value="1"/>
</dbReference>
<evidence type="ECO:0000256" key="1">
    <source>
        <dbReference type="ARBA" id="ARBA00001946"/>
    </source>
</evidence>
<dbReference type="AlphaFoldDB" id="A0ABD5W7W4"/>
<dbReference type="InterPro" id="IPR015797">
    <property type="entry name" value="NUDIX_hydrolase-like_dom_sf"/>
</dbReference>
<comment type="cofactor">
    <cofactor evidence="1">
        <name>Mg(2+)</name>
        <dbReference type="ChEBI" id="CHEBI:18420"/>
    </cofactor>
</comment>